<protein>
    <submittedName>
        <fullName evidence="4">Phage tail sheath subtilisin-like domain-containing protein</fullName>
    </submittedName>
</protein>
<comment type="similarity">
    <text evidence="1">Belongs to the myoviridae tail sheath protein family.</text>
</comment>
<reference evidence="4 5" key="1">
    <citation type="submission" date="2024-09" db="EMBL/GenBank/DDBJ databases">
        <authorList>
            <person name="Sun Q."/>
            <person name="Mori K."/>
        </authorList>
    </citation>
    <scope>NUCLEOTIDE SEQUENCE [LARGE SCALE GENOMIC DNA]</scope>
    <source>
        <strain evidence="4 5">CECT 9424</strain>
    </source>
</reference>
<dbReference type="InterPro" id="IPR020287">
    <property type="entry name" value="Tail_sheath_C"/>
</dbReference>
<proteinExistence type="inferred from homology"/>
<dbReference type="Pfam" id="PF04984">
    <property type="entry name" value="Phage_sheath_1"/>
    <property type="match status" value="1"/>
</dbReference>
<dbReference type="Proteomes" id="UP001589670">
    <property type="component" value="Unassembled WGS sequence"/>
</dbReference>
<organism evidence="4 5">
    <name type="scientific">Roseovarius ramblicola</name>
    <dbReference type="NCBI Taxonomy" id="2022336"/>
    <lineage>
        <taxon>Bacteria</taxon>
        <taxon>Pseudomonadati</taxon>
        <taxon>Pseudomonadota</taxon>
        <taxon>Alphaproteobacteria</taxon>
        <taxon>Rhodobacterales</taxon>
        <taxon>Roseobacteraceae</taxon>
        <taxon>Roseovarius</taxon>
    </lineage>
</organism>
<evidence type="ECO:0000313" key="4">
    <source>
        <dbReference type="EMBL" id="MFB9149518.1"/>
    </source>
</evidence>
<evidence type="ECO:0000259" key="2">
    <source>
        <dbReference type="Pfam" id="PF04984"/>
    </source>
</evidence>
<accession>A0ABV5HZ23</accession>
<dbReference type="InterPro" id="IPR035089">
    <property type="entry name" value="Phage_sheath_subtilisin"/>
</dbReference>
<evidence type="ECO:0000259" key="3">
    <source>
        <dbReference type="Pfam" id="PF17482"/>
    </source>
</evidence>
<feature type="domain" description="Tail sheath protein C-terminal" evidence="3">
    <location>
        <begin position="401"/>
        <end position="500"/>
    </location>
</feature>
<dbReference type="Pfam" id="PF17482">
    <property type="entry name" value="Phage_sheath_1C"/>
    <property type="match status" value="1"/>
</dbReference>
<dbReference type="PANTHER" id="PTHR35861:SF1">
    <property type="entry name" value="PHAGE TAIL SHEATH PROTEIN"/>
    <property type="match status" value="1"/>
</dbReference>
<dbReference type="InterPro" id="IPR052042">
    <property type="entry name" value="Tail_sheath_structural"/>
</dbReference>
<dbReference type="EMBL" id="JBHMEC010000011">
    <property type="protein sequence ID" value="MFB9149518.1"/>
    <property type="molecule type" value="Genomic_DNA"/>
</dbReference>
<dbReference type="Gene3D" id="3.40.50.11780">
    <property type="match status" value="1"/>
</dbReference>
<comment type="caution">
    <text evidence="4">The sequence shown here is derived from an EMBL/GenBank/DDBJ whole genome shotgun (WGS) entry which is preliminary data.</text>
</comment>
<dbReference type="PANTHER" id="PTHR35861">
    <property type="match status" value="1"/>
</dbReference>
<sequence length="511" mass="52777">MADKFLHGVEVIEIDTGPRPIRTVRTGVIGIVGTAPDAAGATAATLTTGRAAINTEIVLTAVTAGVAGNAITLSLVDPGDVSQALAVTVAGNAISVSLATDVSGVVTSTAGDVITALDGDASAAALVSAANGTGSDGTGVVSPTLAAQSLSGGAAEPFPLNTPVLVAGSRTRAAGLDSTGDRKGTLPGALDGIFDQIGAVVIVVRVAEGADEAETLANVVGGVNSGTGNFEGVHALAGAESVVGFAPRILCAPGFTHQRPDSARNPVVAELVGIADRGRAVIIADGPNTTDEAAITYRGDWGSDRVFIVDPWVEVLGPDGDTVTEPASARVCGMIARSDNDRGFWFSPSNRLMSGILGTARPIDFKLGDANARANLLNEQEVATIIRQDGYRLWGNRSAAADPKWAFLSVRRTADILAESLQRAHLWAVDRNITKTYVEDVTDGVNAFLRGLTAQGAILGGRCWPDPDLNTPENIAQGKVFFNFDFTPPYPAEHITFRSQLVNTYIQEVFA</sequence>
<feature type="domain" description="Tail sheath protein subtilisin-like" evidence="2">
    <location>
        <begin position="230"/>
        <end position="398"/>
    </location>
</feature>
<evidence type="ECO:0000313" key="5">
    <source>
        <dbReference type="Proteomes" id="UP001589670"/>
    </source>
</evidence>
<dbReference type="RefSeq" id="WP_377068514.1">
    <property type="nucleotide sequence ID" value="NZ_JBHMEC010000011.1"/>
</dbReference>
<keyword evidence="5" id="KW-1185">Reference proteome</keyword>
<evidence type="ECO:0000256" key="1">
    <source>
        <dbReference type="ARBA" id="ARBA00008005"/>
    </source>
</evidence>
<name>A0ABV5HZ23_9RHOB</name>
<gene>
    <name evidence="4" type="ORF">ACFFU4_07110</name>
</gene>